<name>A0A0H5C2B1_CYBJN</name>
<dbReference type="EMBL" id="CDQK01000002">
    <property type="protein sequence ID" value="CEP22065.1"/>
    <property type="molecule type" value="Genomic_DNA"/>
</dbReference>
<sequence length="288" mass="31819">MFVLPWGPSLFLSIITLILSSLTLFYNEPRSAVYIFELDFTKTNFSQVITAEGVEDVNTLYTDPYVLRYGLWGYCKGVYAQNSNGAIDTSVVVETWCSETSGGHVDDVIDSFLTMIESPAGQEVNVSSTFPRNQDSDIEVAYRSALGAFVATLLSLVLLVTVINLHVFKVVSNIVISYILCIGTLLSFVQWACMAIAISTMDVSISTWSKITYVTVTRGDLWFSLALSSLIIGICVFMSMLGIVMWQGNKTEYQPVPPTTATNESGRLYTRQENLDEIIEVSGERAHG</sequence>
<organism evidence="2 3">
    <name type="scientific">Cyberlindnera jadinii (strain ATCC 18201 / CBS 1600 / BCRC 20928 / JCM 3617 / NBRC 0987 / NRRL Y-1542)</name>
    <name type="common">Torula yeast</name>
    <name type="synonym">Candida utilis</name>
    <dbReference type="NCBI Taxonomy" id="983966"/>
    <lineage>
        <taxon>Eukaryota</taxon>
        <taxon>Fungi</taxon>
        <taxon>Dikarya</taxon>
        <taxon>Ascomycota</taxon>
        <taxon>Saccharomycotina</taxon>
        <taxon>Saccharomycetes</taxon>
        <taxon>Phaffomycetales</taxon>
        <taxon>Phaffomycetaceae</taxon>
        <taxon>Cyberlindnera</taxon>
    </lineage>
</organism>
<keyword evidence="1" id="KW-0472">Membrane</keyword>
<feature type="transmembrane region" description="Helical" evidence="1">
    <location>
        <begin position="221"/>
        <end position="246"/>
    </location>
</feature>
<evidence type="ECO:0000256" key="1">
    <source>
        <dbReference type="SAM" id="Phobius"/>
    </source>
</evidence>
<gene>
    <name evidence="2" type="ORF">BN1211_2329</name>
</gene>
<accession>A0A0H5C2B1</accession>
<dbReference type="Pfam" id="PF06687">
    <property type="entry name" value="SUR7"/>
    <property type="match status" value="1"/>
</dbReference>
<dbReference type="GO" id="GO:0005886">
    <property type="term" value="C:plasma membrane"/>
    <property type="evidence" value="ECO:0007669"/>
    <property type="project" value="InterPro"/>
</dbReference>
<keyword evidence="1" id="KW-0812">Transmembrane</keyword>
<proteinExistence type="predicted"/>
<protein>
    <submittedName>
        <fullName evidence="2">Uncharacterized protein</fullName>
    </submittedName>
</protein>
<evidence type="ECO:0000313" key="2">
    <source>
        <dbReference type="EMBL" id="CEP22065.1"/>
    </source>
</evidence>
<keyword evidence="1" id="KW-1133">Transmembrane helix</keyword>
<dbReference type="Proteomes" id="UP000038830">
    <property type="component" value="Unassembled WGS sequence"/>
</dbReference>
<feature type="transmembrane region" description="Helical" evidence="1">
    <location>
        <begin position="140"/>
        <end position="163"/>
    </location>
</feature>
<reference evidence="3" key="1">
    <citation type="journal article" date="2015" name="J. Biotechnol.">
        <title>The structure of the Cyberlindnera jadinii genome and its relation to Candida utilis analyzed by the occurrence of single nucleotide polymorphisms.</title>
        <authorList>
            <person name="Rupp O."/>
            <person name="Brinkrolf K."/>
            <person name="Buerth C."/>
            <person name="Kunigo M."/>
            <person name="Schneider J."/>
            <person name="Jaenicke S."/>
            <person name="Goesmann A."/>
            <person name="Puehler A."/>
            <person name="Jaeger K.-E."/>
            <person name="Ernst J.F."/>
        </authorList>
    </citation>
    <scope>NUCLEOTIDE SEQUENCE [LARGE SCALE GENOMIC DNA]</scope>
    <source>
        <strain evidence="3">ATCC 18201 / CBS 1600 / BCRC 20928 / JCM 3617 / NBRC 0987 / NRRL Y-1542</strain>
    </source>
</reference>
<dbReference type="InterPro" id="IPR009571">
    <property type="entry name" value="SUR7/Rim9-like_fungi"/>
</dbReference>
<evidence type="ECO:0000313" key="3">
    <source>
        <dbReference type="Proteomes" id="UP000038830"/>
    </source>
</evidence>
<dbReference type="AlphaFoldDB" id="A0A0H5C2B1"/>
<feature type="transmembrane region" description="Helical" evidence="1">
    <location>
        <begin position="6"/>
        <end position="26"/>
    </location>
</feature>
<feature type="transmembrane region" description="Helical" evidence="1">
    <location>
        <begin position="175"/>
        <end position="200"/>
    </location>
</feature>